<feature type="transmembrane region" description="Helical" evidence="1">
    <location>
        <begin position="502"/>
        <end position="521"/>
    </location>
</feature>
<evidence type="ECO:0000256" key="1">
    <source>
        <dbReference type="SAM" id="Phobius"/>
    </source>
</evidence>
<protein>
    <submittedName>
        <fullName evidence="2">Uncharacterized protein</fullName>
    </submittedName>
</protein>
<feature type="transmembrane region" description="Helical" evidence="1">
    <location>
        <begin position="355"/>
        <end position="374"/>
    </location>
</feature>
<gene>
    <name evidence="2" type="ORF">GCM10017566_16230</name>
</gene>
<dbReference type="EMBL" id="BNAV01000002">
    <property type="protein sequence ID" value="GHF44111.1"/>
    <property type="molecule type" value="Genomic_DNA"/>
</dbReference>
<feature type="transmembrane region" description="Helical" evidence="1">
    <location>
        <begin position="449"/>
        <end position="468"/>
    </location>
</feature>
<feature type="transmembrane region" description="Helical" evidence="1">
    <location>
        <begin position="527"/>
        <end position="545"/>
    </location>
</feature>
<dbReference type="RefSeq" id="WP_145938294.1">
    <property type="nucleotide sequence ID" value="NZ_BNAV01000002.1"/>
</dbReference>
<reference evidence="2" key="1">
    <citation type="journal article" date="2014" name="Int. J. Syst. Evol. Microbiol.">
        <title>Complete genome sequence of Corynebacterium casei LMG S-19264T (=DSM 44701T), isolated from a smear-ripened cheese.</title>
        <authorList>
            <consortium name="US DOE Joint Genome Institute (JGI-PGF)"/>
            <person name="Walter F."/>
            <person name="Albersmeier A."/>
            <person name="Kalinowski J."/>
            <person name="Ruckert C."/>
        </authorList>
    </citation>
    <scope>NUCLEOTIDE SEQUENCE</scope>
    <source>
        <strain evidence="2">CGMCC 4.7679</strain>
    </source>
</reference>
<organism evidence="2 3">
    <name type="scientific">Amycolatopsis bartoniae</name>
    <dbReference type="NCBI Taxonomy" id="941986"/>
    <lineage>
        <taxon>Bacteria</taxon>
        <taxon>Bacillati</taxon>
        <taxon>Actinomycetota</taxon>
        <taxon>Actinomycetes</taxon>
        <taxon>Pseudonocardiales</taxon>
        <taxon>Pseudonocardiaceae</taxon>
        <taxon>Amycolatopsis</taxon>
    </lineage>
</organism>
<feature type="transmembrane region" description="Helical" evidence="1">
    <location>
        <begin position="31"/>
        <end position="51"/>
    </location>
</feature>
<dbReference type="OrthoDB" id="3855595at2"/>
<feature type="transmembrane region" description="Helical" evidence="1">
    <location>
        <begin position="474"/>
        <end position="495"/>
    </location>
</feature>
<keyword evidence="1" id="KW-0812">Transmembrane</keyword>
<feature type="transmembrane region" description="Helical" evidence="1">
    <location>
        <begin position="305"/>
        <end position="321"/>
    </location>
</feature>
<reference evidence="2" key="2">
    <citation type="submission" date="2020-09" db="EMBL/GenBank/DDBJ databases">
        <authorList>
            <person name="Sun Q."/>
            <person name="Zhou Y."/>
        </authorList>
    </citation>
    <scope>NUCLEOTIDE SEQUENCE</scope>
    <source>
        <strain evidence="2">CGMCC 4.7679</strain>
    </source>
</reference>
<accession>A0A8H9IRR9</accession>
<feature type="transmembrane region" description="Helical" evidence="1">
    <location>
        <begin position="415"/>
        <end position="437"/>
    </location>
</feature>
<feature type="transmembrane region" description="Helical" evidence="1">
    <location>
        <begin position="282"/>
        <end position="298"/>
    </location>
</feature>
<dbReference type="AlphaFoldDB" id="A0A8H9IRR9"/>
<evidence type="ECO:0000313" key="2">
    <source>
        <dbReference type="EMBL" id="GHF44111.1"/>
    </source>
</evidence>
<feature type="transmembrane region" description="Helical" evidence="1">
    <location>
        <begin position="327"/>
        <end position="343"/>
    </location>
</feature>
<evidence type="ECO:0000313" key="3">
    <source>
        <dbReference type="Proteomes" id="UP000658656"/>
    </source>
</evidence>
<name>A0A8H9IRR9_9PSEU</name>
<keyword evidence="1" id="KW-1133">Transmembrane helix</keyword>
<dbReference type="Proteomes" id="UP000658656">
    <property type="component" value="Unassembled WGS sequence"/>
</dbReference>
<feature type="transmembrane region" description="Helical" evidence="1">
    <location>
        <begin position="86"/>
        <end position="104"/>
    </location>
</feature>
<keyword evidence="1" id="KW-0472">Membrane</keyword>
<feature type="transmembrane region" description="Helical" evidence="1">
    <location>
        <begin position="239"/>
        <end position="262"/>
    </location>
</feature>
<feature type="transmembrane region" description="Helical" evidence="1">
    <location>
        <begin position="211"/>
        <end position="232"/>
    </location>
</feature>
<feature type="transmembrane region" description="Helical" evidence="1">
    <location>
        <begin position="63"/>
        <end position="80"/>
    </location>
</feature>
<feature type="transmembrane region" description="Helical" evidence="1">
    <location>
        <begin position="552"/>
        <end position="571"/>
    </location>
</feature>
<comment type="caution">
    <text evidence="2">The sequence shown here is derived from an EMBL/GenBank/DDBJ whole genome shotgun (WGS) entry which is preliminary data.</text>
</comment>
<proteinExistence type="predicted"/>
<keyword evidence="3" id="KW-1185">Reference proteome</keyword>
<feature type="transmembrane region" description="Helical" evidence="1">
    <location>
        <begin position="116"/>
        <end position="138"/>
    </location>
</feature>
<sequence>MRARTPVAWGVVLLAWLGAHLATGTPWPELAQWALAVVPGVLLPGFALVRAARPAPAPLVEDVAWAAVAGCLVAMAGWALDVVLPWAPPPWLVGPVCTAVLLAFGRTRRRVLARPAPGWGTGANLWLAGALLVAVAWMTTDYLRYNPLDPGPGGHTYYYDTIFQVAVTGEMRHTLWPTYPLVHGEPYSYHWFLHAITAHLTTGTGVDPFDALLRLVPTTLFPAVVLLSAVVARRVADSVRAGVVCAGLLTVTGATVATVWSTDGQAPLMIQSYWASSLTSEFGWLPTVAVAGCVVAVLRRSAADSAVPVALLVPLVLLAAGAKSADLAVLLGGTVLAFCVLVVRRKWTAMPRVVGVNLLLGGVLLVARLTMYGGGEYGLQVAPLGALRQTARQTFPGAVTPSGSDLFLAQPHVPLVPLLAAAVLYLLPLLPRLAGFVPLLRRRPLDPTMWIFLGSTIAGLGAMLVFRQPGNSNIYFLVAAYPVGLIGSAWGVNTLRWTPARVAGGLAIGLGLTLVVAWLSGTHPPKSITGWLLPLGVVAVALVLLAGVWRRAAVVMFAVLGTGLLSTGLYLTQTSTQPSYNKAVTQAEGLPVTRDELAAGRWLDQHAGADDVLAVNRVCTQQSPDVCTAKLFDLGAFAQLEVDVGGWAYAVRNLDSAWHSTVWYADQPFWDQQRLDEELAAFRTPSPQTLAALSARGVRWLVADTRAPVDVAGLDALAPRALTLPTVIVWRW</sequence>